<feature type="region of interest" description="Disordered" evidence="5">
    <location>
        <begin position="203"/>
        <end position="238"/>
    </location>
</feature>
<dbReference type="AlphaFoldDB" id="A0A1G4I1I2"/>
<feature type="compositionally biased region" description="Polar residues" evidence="5">
    <location>
        <begin position="52"/>
        <end position="62"/>
    </location>
</feature>
<dbReference type="InterPro" id="IPR051834">
    <property type="entry name" value="RING_finger_E3_ligase"/>
</dbReference>
<sequence length="278" mass="29604">MLRNYDTPSQLPLSCSPQSLATPISIGVSSSFSSVQALVSVEGGGSDEGTYRPQQQASQVIQPPSPRSPIVTVLNWPRDGSLGASGAQVGDGLAAPVNLPTPSLLLDHMRSSGYPVIAVVSPSASRRDCTRDGGNIDSRSIAFSFDQFLLEGQLPSPTPSQFSTRSTPIRGVAAKEVGCLLLEAGHPTDCVICMCTYGDDPTPSENPHQKVEATDVSGENVNNTTTQSSPTAKETNKEVVPPISSVKLSCSHEFHRDCLQRWLLNNNLCPICRREVDS</sequence>
<dbReference type="SUPFAM" id="SSF57850">
    <property type="entry name" value="RING/U-box"/>
    <property type="match status" value="1"/>
</dbReference>
<dbReference type="InterPro" id="IPR001841">
    <property type="entry name" value="Znf_RING"/>
</dbReference>
<dbReference type="EMBL" id="CZPT02000286">
    <property type="protein sequence ID" value="SCU65411.1"/>
    <property type="molecule type" value="Genomic_DNA"/>
</dbReference>
<dbReference type="SMART" id="SM00184">
    <property type="entry name" value="RING"/>
    <property type="match status" value="1"/>
</dbReference>
<dbReference type="GeneID" id="92380154"/>
<dbReference type="Proteomes" id="UP000195570">
    <property type="component" value="Unassembled WGS sequence"/>
</dbReference>
<keyword evidence="1" id="KW-0479">Metal-binding</keyword>
<evidence type="ECO:0000313" key="7">
    <source>
        <dbReference type="EMBL" id="SCU65411.1"/>
    </source>
</evidence>
<name>A0A1G4I1I2_TRYEQ</name>
<keyword evidence="8" id="KW-1185">Reference proteome</keyword>
<dbReference type="VEuPathDB" id="TriTrypDB:TEOVI_000621500"/>
<evidence type="ECO:0000256" key="4">
    <source>
        <dbReference type="PROSITE-ProRule" id="PRU00175"/>
    </source>
</evidence>
<evidence type="ECO:0000313" key="8">
    <source>
        <dbReference type="Proteomes" id="UP000195570"/>
    </source>
</evidence>
<feature type="compositionally biased region" description="Polar residues" evidence="5">
    <location>
        <begin position="217"/>
        <end position="233"/>
    </location>
</feature>
<dbReference type="Gene3D" id="3.30.40.10">
    <property type="entry name" value="Zinc/RING finger domain, C3HC4 (zinc finger)"/>
    <property type="match status" value="1"/>
</dbReference>
<organism evidence="7 8">
    <name type="scientific">Trypanosoma equiperdum</name>
    <dbReference type="NCBI Taxonomy" id="5694"/>
    <lineage>
        <taxon>Eukaryota</taxon>
        <taxon>Discoba</taxon>
        <taxon>Euglenozoa</taxon>
        <taxon>Kinetoplastea</taxon>
        <taxon>Metakinetoplastina</taxon>
        <taxon>Trypanosomatida</taxon>
        <taxon>Trypanosomatidae</taxon>
        <taxon>Trypanosoma</taxon>
    </lineage>
</organism>
<gene>
    <name evidence="7" type="ORF">TEOVI_000621500</name>
</gene>
<dbReference type="GO" id="GO:0006511">
    <property type="term" value="P:ubiquitin-dependent protein catabolic process"/>
    <property type="evidence" value="ECO:0007669"/>
    <property type="project" value="TreeGrafter"/>
</dbReference>
<proteinExistence type="predicted"/>
<evidence type="ECO:0000256" key="1">
    <source>
        <dbReference type="ARBA" id="ARBA00022723"/>
    </source>
</evidence>
<dbReference type="GO" id="GO:0061630">
    <property type="term" value="F:ubiquitin protein ligase activity"/>
    <property type="evidence" value="ECO:0007669"/>
    <property type="project" value="TreeGrafter"/>
</dbReference>
<evidence type="ECO:0000256" key="2">
    <source>
        <dbReference type="ARBA" id="ARBA00022771"/>
    </source>
</evidence>
<accession>A0A1G4I1I2</accession>
<dbReference type="RefSeq" id="XP_067077018.1">
    <property type="nucleotide sequence ID" value="XM_067220917.1"/>
</dbReference>
<protein>
    <submittedName>
        <fullName evidence="7">Predicted Zinc finger, C3HC4 type (RING finger) protein</fullName>
    </submittedName>
</protein>
<dbReference type="InterPro" id="IPR013083">
    <property type="entry name" value="Znf_RING/FYVE/PHD"/>
</dbReference>
<evidence type="ECO:0000256" key="3">
    <source>
        <dbReference type="ARBA" id="ARBA00022833"/>
    </source>
</evidence>
<feature type="domain" description="RING-type" evidence="6">
    <location>
        <begin position="190"/>
        <end position="273"/>
    </location>
</feature>
<dbReference type="Pfam" id="PF13639">
    <property type="entry name" value="zf-RING_2"/>
    <property type="match status" value="1"/>
</dbReference>
<dbReference type="GO" id="GO:0008270">
    <property type="term" value="F:zinc ion binding"/>
    <property type="evidence" value="ECO:0007669"/>
    <property type="project" value="UniProtKB-KW"/>
</dbReference>
<dbReference type="PANTHER" id="PTHR45931:SF3">
    <property type="entry name" value="RING ZINC FINGER-CONTAINING PROTEIN"/>
    <property type="match status" value="1"/>
</dbReference>
<reference evidence="7" key="1">
    <citation type="submission" date="2016-09" db="EMBL/GenBank/DDBJ databases">
        <authorList>
            <person name="Hebert L."/>
            <person name="Moumen B."/>
        </authorList>
    </citation>
    <scope>NUCLEOTIDE SEQUENCE [LARGE SCALE GENOMIC DNA]</scope>
    <source>
        <strain evidence="7">OVI</strain>
    </source>
</reference>
<keyword evidence="2 4" id="KW-0863">Zinc-finger</keyword>
<evidence type="ECO:0000259" key="6">
    <source>
        <dbReference type="PROSITE" id="PS50089"/>
    </source>
</evidence>
<keyword evidence="3" id="KW-0862">Zinc</keyword>
<feature type="region of interest" description="Disordered" evidence="5">
    <location>
        <begin position="43"/>
        <end position="69"/>
    </location>
</feature>
<evidence type="ECO:0000256" key="5">
    <source>
        <dbReference type="SAM" id="MobiDB-lite"/>
    </source>
</evidence>
<comment type="caution">
    <text evidence="7">The sequence shown here is derived from an EMBL/GenBank/DDBJ whole genome shotgun (WGS) entry which is preliminary data.</text>
</comment>
<dbReference type="SMR" id="A0A1G4I1I2"/>
<dbReference type="PANTHER" id="PTHR45931">
    <property type="entry name" value="SI:CH211-59O9.10"/>
    <property type="match status" value="1"/>
</dbReference>
<dbReference type="PROSITE" id="PS50089">
    <property type="entry name" value="ZF_RING_2"/>
    <property type="match status" value="1"/>
</dbReference>
<dbReference type="GO" id="GO:0005634">
    <property type="term" value="C:nucleus"/>
    <property type="evidence" value="ECO:0007669"/>
    <property type="project" value="TreeGrafter"/>
</dbReference>